<evidence type="ECO:0000313" key="2">
    <source>
        <dbReference type="EMBL" id="SHH76589.1"/>
    </source>
</evidence>
<evidence type="ECO:0000313" key="3">
    <source>
        <dbReference type="Proteomes" id="UP000184522"/>
    </source>
</evidence>
<dbReference type="Proteomes" id="UP000184522">
    <property type="component" value="Unassembled WGS sequence"/>
</dbReference>
<dbReference type="STRING" id="1089305.SAMN05444148_2755"/>
<keyword evidence="3" id="KW-1185">Reference proteome</keyword>
<keyword evidence="1" id="KW-0472">Membrane</keyword>
<sequence length="65" mass="7776">MDKKILGNFITYFPIIAYWTYVFILKINSKSFWWHLIISFLIIGISRTIGLYIKNKGEVDENFKN</sequence>
<gene>
    <name evidence="2" type="ORF">SAMN05444148_2755</name>
</gene>
<organism evidence="2 3">
    <name type="scientific">Winogradskyella jejuensis</name>
    <dbReference type="NCBI Taxonomy" id="1089305"/>
    <lineage>
        <taxon>Bacteria</taxon>
        <taxon>Pseudomonadati</taxon>
        <taxon>Bacteroidota</taxon>
        <taxon>Flavobacteriia</taxon>
        <taxon>Flavobacteriales</taxon>
        <taxon>Flavobacteriaceae</taxon>
        <taxon>Winogradskyella</taxon>
    </lineage>
</organism>
<accession>A0A1M5VMX2</accession>
<keyword evidence="1" id="KW-0812">Transmembrane</keyword>
<name>A0A1M5VMX2_9FLAO</name>
<feature type="transmembrane region" description="Helical" evidence="1">
    <location>
        <begin position="6"/>
        <end position="25"/>
    </location>
</feature>
<feature type="transmembrane region" description="Helical" evidence="1">
    <location>
        <begin position="32"/>
        <end position="53"/>
    </location>
</feature>
<dbReference type="EMBL" id="FQWS01000003">
    <property type="protein sequence ID" value="SHH76589.1"/>
    <property type="molecule type" value="Genomic_DNA"/>
</dbReference>
<dbReference type="AlphaFoldDB" id="A0A1M5VMX2"/>
<reference evidence="3" key="1">
    <citation type="submission" date="2016-11" db="EMBL/GenBank/DDBJ databases">
        <authorList>
            <person name="Varghese N."/>
            <person name="Submissions S."/>
        </authorList>
    </citation>
    <scope>NUCLEOTIDE SEQUENCE [LARGE SCALE GENOMIC DNA]</scope>
    <source>
        <strain evidence="3">DSM 25330</strain>
    </source>
</reference>
<keyword evidence="1" id="KW-1133">Transmembrane helix</keyword>
<protein>
    <submittedName>
        <fullName evidence="2">Uncharacterized protein</fullName>
    </submittedName>
</protein>
<evidence type="ECO:0000256" key="1">
    <source>
        <dbReference type="SAM" id="Phobius"/>
    </source>
</evidence>
<proteinExistence type="predicted"/>